<name>A0ABR2MXN5_9ASPA</name>
<dbReference type="PANTHER" id="PTHR23245:SF43">
    <property type="entry name" value="TRNA (GUANINE(37)-N1)-METHYLTRANSFERASE 2"/>
    <property type="match status" value="1"/>
</dbReference>
<evidence type="ECO:0000313" key="5">
    <source>
        <dbReference type="EMBL" id="KAK8968688.1"/>
    </source>
</evidence>
<keyword evidence="1" id="KW-0808">Transferase</keyword>
<feature type="domain" description="TRM5/TYW2-like methyltransferase" evidence="4">
    <location>
        <begin position="6"/>
        <end position="53"/>
    </location>
</feature>
<dbReference type="EMBL" id="JBBWWR010000004">
    <property type="protein sequence ID" value="KAK8968688.1"/>
    <property type="molecule type" value="Genomic_DNA"/>
</dbReference>
<keyword evidence="2" id="KW-0949">S-adenosyl-L-methionine</keyword>
<gene>
    <name evidence="5" type="ORF">KSP40_PGU019457</name>
</gene>
<organism evidence="5 6">
    <name type="scientific">Platanthera guangdongensis</name>
    <dbReference type="NCBI Taxonomy" id="2320717"/>
    <lineage>
        <taxon>Eukaryota</taxon>
        <taxon>Viridiplantae</taxon>
        <taxon>Streptophyta</taxon>
        <taxon>Embryophyta</taxon>
        <taxon>Tracheophyta</taxon>
        <taxon>Spermatophyta</taxon>
        <taxon>Magnoliopsida</taxon>
        <taxon>Liliopsida</taxon>
        <taxon>Asparagales</taxon>
        <taxon>Orchidaceae</taxon>
        <taxon>Orchidoideae</taxon>
        <taxon>Orchideae</taxon>
        <taxon>Orchidinae</taxon>
        <taxon>Platanthera</taxon>
    </lineage>
</organism>
<dbReference type="Proteomes" id="UP001412067">
    <property type="component" value="Unassembled WGS sequence"/>
</dbReference>
<evidence type="ECO:0000256" key="3">
    <source>
        <dbReference type="SAM" id="MobiDB-lite"/>
    </source>
</evidence>
<evidence type="ECO:0000259" key="4">
    <source>
        <dbReference type="Pfam" id="PF02475"/>
    </source>
</evidence>
<sequence length="230" mass="26048">MVRMGDVFSGVGPITISAAKKVKYVYANDLNPSAVEYLVRNIVLNKMDRKIESARLLRWLKPLVVSSVPDDIRAHLRGPYSRRRTLREVPSPLDRCQPQCSTPTPRRELWLFFPTIFTAPACRDFDVLLQCQGNLRMLLLLRQLAIVVDHDALLQRQGWNSGCSSQQSSRRQLAATLTFYSSARATSTRRAKEQRSGLHLVRSQGPRTHLTPWGESEASMRLDETGPSCE</sequence>
<dbReference type="Pfam" id="PF02475">
    <property type="entry name" value="TRM5-TYW2_MTfase"/>
    <property type="match status" value="1"/>
</dbReference>
<dbReference type="Gene3D" id="3.40.50.150">
    <property type="entry name" value="Vaccinia Virus protein VP39"/>
    <property type="match status" value="1"/>
</dbReference>
<feature type="region of interest" description="Disordered" evidence="3">
    <location>
        <begin position="191"/>
        <end position="230"/>
    </location>
</feature>
<keyword evidence="6" id="KW-1185">Reference proteome</keyword>
<dbReference type="PANTHER" id="PTHR23245">
    <property type="entry name" value="TRNA METHYLTRANSFERASE"/>
    <property type="match status" value="1"/>
</dbReference>
<protein>
    <submittedName>
        <fullName evidence="5">tRNA (Guanine(37)-N1)-methyltransferase 1</fullName>
    </submittedName>
</protein>
<comment type="caution">
    <text evidence="5">The sequence shown here is derived from an EMBL/GenBank/DDBJ whole genome shotgun (WGS) entry which is preliminary data.</text>
</comment>
<proteinExistence type="predicted"/>
<dbReference type="CDD" id="cd02440">
    <property type="entry name" value="AdoMet_MTases"/>
    <property type="match status" value="1"/>
</dbReference>
<evidence type="ECO:0000256" key="2">
    <source>
        <dbReference type="ARBA" id="ARBA00022691"/>
    </source>
</evidence>
<dbReference type="InterPro" id="IPR029063">
    <property type="entry name" value="SAM-dependent_MTases_sf"/>
</dbReference>
<dbReference type="SUPFAM" id="SSF53335">
    <property type="entry name" value="S-adenosyl-L-methionine-dependent methyltransferases"/>
    <property type="match status" value="1"/>
</dbReference>
<reference evidence="5 6" key="1">
    <citation type="journal article" date="2022" name="Nat. Plants">
        <title>Genomes of leafy and leafless Platanthera orchids illuminate the evolution of mycoheterotrophy.</title>
        <authorList>
            <person name="Li M.H."/>
            <person name="Liu K.W."/>
            <person name="Li Z."/>
            <person name="Lu H.C."/>
            <person name="Ye Q.L."/>
            <person name="Zhang D."/>
            <person name="Wang J.Y."/>
            <person name="Li Y.F."/>
            <person name="Zhong Z.M."/>
            <person name="Liu X."/>
            <person name="Yu X."/>
            <person name="Liu D.K."/>
            <person name="Tu X.D."/>
            <person name="Liu B."/>
            <person name="Hao Y."/>
            <person name="Liao X.Y."/>
            <person name="Jiang Y.T."/>
            <person name="Sun W.H."/>
            <person name="Chen J."/>
            <person name="Chen Y.Q."/>
            <person name="Ai Y."/>
            <person name="Zhai J.W."/>
            <person name="Wu S.S."/>
            <person name="Zhou Z."/>
            <person name="Hsiao Y.Y."/>
            <person name="Wu W.L."/>
            <person name="Chen Y.Y."/>
            <person name="Lin Y.F."/>
            <person name="Hsu J.L."/>
            <person name="Li C.Y."/>
            <person name="Wang Z.W."/>
            <person name="Zhao X."/>
            <person name="Zhong W.Y."/>
            <person name="Ma X.K."/>
            <person name="Ma L."/>
            <person name="Huang J."/>
            <person name="Chen G.Z."/>
            <person name="Huang M.Z."/>
            <person name="Huang L."/>
            <person name="Peng D.H."/>
            <person name="Luo Y.B."/>
            <person name="Zou S.Q."/>
            <person name="Chen S.P."/>
            <person name="Lan S."/>
            <person name="Tsai W.C."/>
            <person name="Van de Peer Y."/>
            <person name="Liu Z.J."/>
        </authorList>
    </citation>
    <scope>NUCLEOTIDE SEQUENCE [LARGE SCALE GENOMIC DNA]</scope>
    <source>
        <strain evidence="5">Lor288</strain>
    </source>
</reference>
<accession>A0ABR2MXN5</accession>
<evidence type="ECO:0000256" key="1">
    <source>
        <dbReference type="ARBA" id="ARBA00022679"/>
    </source>
</evidence>
<dbReference type="InterPro" id="IPR056743">
    <property type="entry name" value="TRM5-TYW2-like_MTfase"/>
</dbReference>
<evidence type="ECO:0000313" key="6">
    <source>
        <dbReference type="Proteomes" id="UP001412067"/>
    </source>
</evidence>